<accession>A0A1W1X5R7</accession>
<dbReference type="STRING" id="1121001.SAMN02745857_00647"/>
<dbReference type="GO" id="GO:0030246">
    <property type="term" value="F:carbohydrate binding"/>
    <property type="evidence" value="ECO:0007669"/>
    <property type="project" value="InterPro"/>
</dbReference>
<protein>
    <submittedName>
        <fullName evidence="2">Carboxypeptidase regulatory-like domain-containing protein</fullName>
    </submittedName>
</protein>
<proteinExistence type="predicted"/>
<keyword evidence="2" id="KW-0645">Protease</keyword>
<dbReference type="GO" id="GO:0004180">
    <property type="term" value="F:carboxypeptidase activity"/>
    <property type="evidence" value="ECO:0007669"/>
    <property type="project" value="UniProtKB-KW"/>
</dbReference>
<dbReference type="Proteomes" id="UP000192761">
    <property type="component" value="Unassembled WGS sequence"/>
</dbReference>
<keyword evidence="1" id="KW-0732">Signal</keyword>
<dbReference type="EMBL" id="FWXD01000003">
    <property type="protein sequence ID" value="SMC19133.1"/>
    <property type="molecule type" value="Genomic_DNA"/>
</dbReference>
<feature type="signal peptide" evidence="1">
    <location>
        <begin position="1"/>
        <end position="24"/>
    </location>
</feature>
<gene>
    <name evidence="2" type="ORF">SAMN02745857_00647</name>
</gene>
<keyword evidence="3" id="KW-1185">Reference proteome</keyword>
<dbReference type="Pfam" id="PF13620">
    <property type="entry name" value="CarboxypepD_reg"/>
    <property type="match status" value="1"/>
</dbReference>
<dbReference type="AlphaFoldDB" id="A0A1W1X5R7"/>
<organism evidence="2 3">
    <name type="scientific">Andreprevotia lacus DSM 23236</name>
    <dbReference type="NCBI Taxonomy" id="1121001"/>
    <lineage>
        <taxon>Bacteria</taxon>
        <taxon>Pseudomonadati</taxon>
        <taxon>Pseudomonadota</taxon>
        <taxon>Betaproteobacteria</taxon>
        <taxon>Neisseriales</taxon>
        <taxon>Chitinibacteraceae</taxon>
        <taxon>Andreprevotia</taxon>
    </lineage>
</organism>
<dbReference type="InterPro" id="IPR013784">
    <property type="entry name" value="Carb-bd-like_fold"/>
</dbReference>
<keyword evidence="2" id="KW-0378">Hydrolase</keyword>
<name>A0A1W1X5R7_9NEIS</name>
<keyword evidence="2" id="KW-0121">Carboxypeptidase</keyword>
<evidence type="ECO:0000313" key="2">
    <source>
        <dbReference type="EMBL" id="SMC19133.1"/>
    </source>
</evidence>
<evidence type="ECO:0000313" key="3">
    <source>
        <dbReference type="Proteomes" id="UP000192761"/>
    </source>
</evidence>
<evidence type="ECO:0000256" key="1">
    <source>
        <dbReference type="SAM" id="SignalP"/>
    </source>
</evidence>
<dbReference type="Gene3D" id="2.60.40.1120">
    <property type="entry name" value="Carboxypeptidase-like, regulatory domain"/>
    <property type="match status" value="1"/>
</dbReference>
<dbReference type="SUPFAM" id="SSF49452">
    <property type="entry name" value="Starch-binding domain-like"/>
    <property type="match status" value="1"/>
</dbReference>
<dbReference type="RefSeq" id="WP_084089112.1">
    <property type="nucleotide sequence ID" value="NZ_FWXD01000003.1"/>
</dbReference>
<sequence>MKLLQTTVLKAAALACLLVAPAYAADRMGAADFISGGVGDEELAQIRSQRGDYNVHVLLTEKSGAYLSGVHVVVSDRNGQVVIDTETRGPYFYARLPAGQYTLVASSDGHTQTRKLNVGHGKGSDMHLAL</sequence>
<reference evidence="2 3" key="1">
    <citation type="submission" date="2017-04" db="EMBL/GenBank/DDBJ databases">
        <authorList>
            <person name="Afonso C.L."/>
            <person name="Miller P.J."/>
            <person name="Scott M.A."/>
            <person name="Spackman E."/>
            <person name="Goraichik I."/>
            <person name="Dimitrov K.M."/>
            <person name="Suarez D.L."/>
            <person name="Swayne D.E."/>
        </authorList>
    </citation>
    <scope>NUCLEOTIDE SEQUENCE [LARGE SCALE GENOMIC DNA]</scope>
    <source>
        <strain evidence="2 3">DSM 23236</strain>
    </source>
</reference>
<dbReference type="OrthoDB" id="8926484at2"/>
<feature type="chain" id="PRO_5011986366" evidence="1">
    <location>
        <begin position="25"/>
        <end position="130"/>
    </location>
</feature>